<name>A0A7S2JKU5_9EUKA</name>
<dbReference type="Gene3D" id="2.40.10.10">
    <property type="entry name" value="Trypsin-like serine proteases"/>
    <property type="match status" value="1"/>
</dbReference>
<evidence type="ECO:0008006" key="3">
    <source>
        <dbReference type="Google" id="ProtNLM"/>
    </source>
</evidence>
<dbReference type="Pfam" id="PF13365">
    <property type="entry name" value="Trypsin_2"/>
    <property type="match status" value="1"/>
</dbReference>
<dbReference type="PRINTS" id="PR00834">
    <property type="entry name" value="PROTEASES2C"/>
</dbReference>
<dbReference type="GO" id="GO:0004252">
    <property type="term" value="F:serine-type endopeptidase activity"/>
    <property type="evidence" value="ECO:0007669"/>
    <property type="project" value="InterPro"/>
</dbReference>
<protein>
    <recommendedName>
        <fullName evidence="3">Serine protease</fullName>
    </recommendedName>
</protein>
<dbReference type="EMBL" id="HBGU01082214">
    <property type="protein sequence ID" value="CAD9549464.1"/>
    <property type="molecule type" value="Transcribed_RNA"/>
</dbReference>
<dbReference type="SUPFAM" id="SSF50494">
    <property type="entry name" value="Trypsin-like serine proteases"/>
    <property type="match status" value="1"/>
</dbReference>
<dbReference type="InterPro" id="IPR043504">
    <property type="entry name" value="Peptidase_S1_PA_chymotrypsin"/>
</dbReference>
<gene>
    <name evidence="2" type="ORF">CBRE1094_LOCUS44863</name>
</gene>
<dbReference type="InterPro" id="IPR001940">
    <property type="entry name" value="Peptidase_S1C"/>
</dbReference>
<evidence type="ECO:0000256" key="1">
    <source>
        <dbReference type="ARBA" id="ARBA00010541"/>
    </source>
</evidence>
<proteinExistence type="inferred from homology"/>
<dbReference type="PANTHER" id="PTHR22939">
    <property type="entry name" value="SERINE PROTEASE FAMILY S1C HTRA-RELATED"/>
    <property type="match status" value="1"/>
</dbReference>
<accession>A0A7S2JKU5</accession>
<dbReference type="PANTHER" id="PTHR22939:SF129">
    <property type="entry name" value="SERINE PROTEASE HTRA2, MITOCHONDRIAL"/>
    <property type="match status" value="1"/>
</dbReference>
<sequence length="165" mass="16790">MATLLARRSLQRLIHAARGDSAVFPMLGRAAVSSARLICTATAPDSALDAYSRAVIDVVNKVGDTVVAINVPQAGPDSPPSAGSGVIISPDGFVLTNAHVVGDAPSVSLMLTDGRVMPATVRGRDVATDLALLRVDQGGLPFATLGSSTSLLVGQACAELRADES</sequence>
<dbReference type="AlphaFoldDB" id="A0A7S2JKU5"/>
<reference evidence="2" key="1">
    <citation type="submission" date="2021-01" db="EMBL/GenBank/DDBJ databases">
        <authorList>
            <person name="Corre E."/>
            <person name="Pelletier E."/>
            <person name="Niang G."/>
            <person name="Scheremetjew M."/>
            <person name="Finn R."/>
            <person name="Kale V."/>
            <person name="Holt S."/>
            <person name="Cochrane G."/>
            <person name="Meng A."/>
            <person name="Brown T."/>
            <person name="Cohen L."/>
        </authorList>
    </citation>
    <scope>NUCLEOTIDE SEQUENCE</scope>
    <source>
        <strain evidence="2">UTEX LB 985</strain>
    </source>
</reference>
<dbReference type="InterPro" id="IPR009003">
    <property type="entry name" value="Peptidase_S1_PA"/>
</dbReference>
<comment type="similarity">
    <text evidence="1">Belongs to the peptidase S1C family.</text>
</comment>
<dbReference type="GO" id="GO:0006508">
    <property type="term" value="P:proteolysis"/>
    <property type="evidence" value="ECO:0007669"/>
    <property type="project" value="InterPro"/>
</dbReference>
<evidence type="ECO:0000313" key="2">
    <source>
        <dbReference type="EMBL" id="CAD9549464.1"/>
    </source>
</evidence>
<organism evidence="2">
    <name type="scientific">Haptolina brevifila</name>
    <dbReference type="NCBI Taxonomy" id="156173"/>
    <lineage>
        <taxon>Eukaryota</taxon>
        <taxon>Haptista</taxon>
        <taxon>Haptophyta</taxon>
        <taxon>Prymnesiophyceae</taxon>
        <taxon>Prymnesiales</taxon>
        <taxon>Prymnesiaceae</taxon>
        <taxon>Haptolina</taxon>
    </lineage>
</organism>